<evidence type="ECO:0000313" key="4">
    <source>
        <dbReference type="EMBL" id="KTD03629.1"/>
    </source>
</evidence>
<dbReference type="PROSITE" id="PS51186">
    <property type="entry name" value="GNAT"/>
    <property type="match status" value="1"/>
</dbReference>
<reference evidence="5 7" key="2">
    <citation type="submission" date="2018-06" db="EMBL/GenBank/DDBJ databases">
        <authorList>
            <consortium name="Pathogen Informatics"/>
            <person name="Doyle S."/>
        </authorList>
    </citation>
    <scope>NUCLEOTIDE SEQUENCE [LARGE SCALE GENOMIC DNA]</scope>
    <source>
        <strain evidence="5 7">NCTC12022</strain>
    </source>
</reference>
<dbReference type="InterPro" id="IPR050832">
    <property type="entry name" value="Bact_Acetyltransf"/>
</dbReference>
<protein>
    <submittedName>
        <fullName evidence="4">GNAT family acetyltransferase</fullName>
    </submittedName>
    <submittedName>
        <fullName evidence="5">N-acetyltransferase GCN5</fullName>
    </submittedName>
</protein>
<evidence type="ECO:0000259" key="3">
    <source>
        <dbReference type="PROSITE" id="PS51186"/>
    </source>
</evidence>
<dbReference type="Pfam" id="PF00583">
    <property type="entry name" value="Acetyltransf_1"/>
    <property type="match status" value="1"/>
</dbReference>
<evidence type="ECO:0000313" key="6">
    <source>
        <dbReference type="Proteomes" id="UP000054698"/>
    </source>
</evidence>
<dbReference type="PANTHER" id="PTHR43877">
    <property type="entry name" value="AMINOALKYLPHOSPHONATE N-ACETYLTRANSFERASE-RELATED-RELATED"/>
    <property type="match status" value="1"/>
</dbReference>
<dbReference type="SUPFAM" id="SSF55729">
    <property type="entry name" value="Acyl-CoA N-acyltransferases (Nat)"/>
    <property type="match status" value="1"/>
</dbReference>
<reference evidence="4 6" key="1">
    <citation type="submission" date="2015-11" db="EMBL/GenBank/DDBJ databases">
        <title>Genomic analysis of 38 Legionella species identifies large and diverse effector repertoires.</title>
        <authorList>
            <person name="Burstein D."/>
            <person name="Amaro F."/>
            <person name="Zusman T."/>
            <person name="Lifshitz Z."/>
            <person name="Cohen O."/>
            <person name="Gilbert J.A."/>
            <person name="Pupko T."/>
            <person name="Shuman H.A."/>
            <person name="Segal G."/>
        </authorList>
    </citation>
    <scope>NUCLEOTIDE SEQUENCE [LARGE SCALE GENOMIC DNA]</scope>
    <source>
        <strain evidence="4 6">WO-44C</strain>
    </source>
</reference>
<dbReference type="EMBL" id="LNYB01000014">
    <property type="protein sequence ID" value="KTD03629.1"/>
    <property type="molecule type" value="Genomic_DNA"/>
</dbReference>
<accession>A0A0W0U7H2</accession>
<dbReference type="InterPro" id="IPR000182">
    <property type="entry name" value="GNAT_dom"/>
</dbReference>
<dbReference type="InterPro" id="IPR016181">
    <property type="entry name" value="Acyl_CoA_acyltransferase"/>
</dbReference>
<name>A0A0W0U7H2_9GAMM</name>
<dbReference type="GO" id="GO:0016747">
    <property type="term" value="F:acyltransferase activity, transferring groups other than amino-acyl groups"/>
    <property type="evidence" value="ECO:0007669"/>
    <property type="project" value="InterPro"/>
</dbReference>
<feature type="domain" description="N-acetyltransferase" evidence="3">
    <location>
        <begin position="1"/>
        <end position="140"/>
    </location>
</feature>
<dbReference type="Proteomes" id="UP000251942">
    <property type="component" value="Unassembled WGS sequence"/>
</dbReference>
<keyword evidence="6" id="KW-1185">Reference proteome</keyword>
<proteinExistence type="predicted"/>
<keyword evidence="1 4" id="KW-0808">Transferase</keyword>
<dbReference type="PANTHER" id="PTHR43877:SF1">
    <property type="entry name" value="ACETYLTRANSFERASE"/>
    <property type="match status" value="1"/>
</dbReference>
<dbReference type="EMBL" id="UASS01000001">
    <property type="protein sequence ID" value="SPX59202.1"/>
    <property type="molecule type" value="Genomic_DNA"/>
</dbReference>
<dbReference type="STRING" id="453.Lfee_0375"/>
<dbReference type="AlphaFoldDB" id="A0A0W0U7H2"/>
<gene>
    <name evidence="4" type="ORF">Lfee_0375</name>
    <name evidence="5" type="ORF">NCTC12022_00020</name>
</gene>
<dbReference type="Gene3D" id="3.40.630.30">
    <property type="match status" value="1"/>
</dbReference>
<dbReference type="RefSeq" id="WP_058443598.1">
    <property type="nucleotide sequence ID" value="NZ_CAAAHT010000040.1"/>
</dbReference>
<keyword evidence="2" id="KW-0012">Acyltransferase</keyword>
<evidence type="ECO:0000256" key="2">
    <source>
        <dbReference type="ARBA" id="ARBA00023315"/>
    </source>
</evidence>
<dbReference type="Proteomes" id="UP000054698">
    <property type="component" value="Unassembled WGS sequence"/>
</dbReference>
<sequence length="140" mass="15557">MSIESIVFIENPSEEDHGAIYHGINHYAAQQGMAGTGGYFFAAYDNDNKIIAAISGFDNFGPAEIGGLWVDKRFRNQGYGKALVTKAEEWAKSKGCKAVTVFTLKDWPAYAWYQTLGFTVEYERPGHANNCIGCYLIKKI</sequence>
<dbReference type="PATRIC" id="fig|453.4.peg.406"/>
<dbReference type="OrthoDB" id="9787920at2"/>
<dbReference type="CDD" id="cd04301">
    <property type="entry name" value="NAT_SF"/>
    <property type="match status" value="1"/>
</dbReference>
<evidence type="ECO:0000313" key="5">
    <source>
        <dbReference type="EMBL" id="SPX59202.1"/>
    </source>
</evidence>
<evidence type="ECO:0000256" key="1">
    <source>
        <dbReference type="ARBA" id="ARBA00022679"/>
    </source>
</evidence>
<evidence type="ECO:0000313" key="7">
    <source>
        <dbReference type="Proteomes" id="UP000251942"/>
    </source>
</evidence>
<organism evidence="4 6">
    <name type="scientific">Legionella feeleii</name>
    <dbReference type="NCBI Taxonomy" id="453"/>
    <lineage>
        <taxon>Bacteria</taxon>
        <taxon>Pseudomonadati</taxon>
        <taxon>Pseudomonadota</taxon>
        <taxon>Gammaproteobacteria</taxon>
        <taxon>Legionellales</taxon>
        <taxon>Legionellaceae</taxon>
        <taxon>Legionella</taxon>
    </lineage>
</organism>